<proteinExistence type="predicted"/>
<name>A0A9Q1JJ56_9CARY</name>
<sequence length="156" mass="18143">MVSYNGDRIWMFFAVRSSCIPKQLARWLLDHFDPWDNSLKLANHKGEDVHASLVLPMGPQEVIEAKQLDDNIQYIQAQWNVKSGGPPIGTMDEIILEHGDHGADFKRDFVVYTISTCIMGNLCYLDRVEFQGKRMDRWFLIAINWTIEDVKKREKD</sequence>
<gene>
    <name evidence="1" type="ORF">Cgig2_027993</name>
</gene>
<evidence type="ECO:0000313" key="1">
    <source>
        <dbReference type="EMBL" id="KAJ8424984.1"/>
    </source>
</evidence>
<reference evidence="1" key="1">
    <citation type="submission" date="2022-04" db="EMBL/GenBank/DDBJ databases">
        <title>Carnegiea gigantea Genome sequencing and assembly v2.</title>
        <authorList>
            <person name="Copetti D."/>
            <person name="Sanderson M.J."/>
            <person name="Burquez A."/>
            <person name="Wojciechowski M.F."/>
        </authorList>
    </citation>
    <scope>NUCLEOTIDE SEQUENCE</scope>
    <source>
        <strain evidence="1">SGP5-SGP5p</strain>
        <tissue evidence="1">Aerial part</tissue>
    </source>
</reference>
<comment type="caution">
    <text evidence="1">The sequence shown here is derived from an EMBL/GenBank/DDBJ whole genome shotgun (WGS) entry which is preliminary data.</text>
</comment>
<organism evidence="1 2">
    <name type="scientific">Carnegiea gigantea</name>
    <dbReference type="NCBI Taxonomy" id="171969"/>
    <lineage>
        <taxon>Eukaryota</taxon>
        <taxon>Viridiplantae</taxon>
        <taxon>Streptophyta</taxon>
        <taxon>Embryophyta</taxon>
        <taxon>Tracheophyta</taxon>
        <taxon>Spermatophyta</taxon>
        <taxon>Magnoliopsida</taxon>
        <taxon>eudicotyledons</taxon>
        <taxon>Gunneridae</taxon>
        <taxon>Pentapetalae</taxon>
        <taxon>Caryophyllales</taxon>
        <taxon>Cactineae</taxon>
        <taxon>Cactaceae</taxon>
        <taxon>Cactoideae</taxon>
        <taxon>Echinocereeae</taxon>
        <taxon>Carnegiea</taxon>
    </lineage>
</organism>
<evidence type="ECO:0000313" key="2">
    <source>
        <dbReference type="Proteomes" id="UP001153076"/>
    </source>
</evidence>
<keyword evidence="2" id="KW-1185">Reference proteome</keyword>
<dbReference type="EMBL" id="JAKOGI010001564">
    <property type="protein sequence ID" value="KAJ8424984.1"/>
    <property type="molecule type" value="Genomic_DNA"/>
</dbReference>
<dbReference type="AlphaFoldDB" id="A0A9Q1JJ56"/>
<accession>A0A9Q1JJ56</accession>
<dbReference type="Proteomes" id="UP001153076">
    <property type="component" value="Unassembled WGS sequence"/>
</dbReference>
<protein>
    <submittedName>
        <fullName evidence="1">Uncharacterized protein</fullName>
    </submittedName>
</protein>
<dbReference type="OrthoDB" id="1001981at2759"/>